<comment type="caution">
    <text evidence="1">The sequence shown here is derived from an EMBL/GenBank/DDBJ whole genome shotgun (WGS) entry which is preliminary data.</text>
</comment>
<dbReference type="EMBL" id="CM042051">
    <property type="protein sequence ID" value="KAI3728330.1"/>
    <property type="molecule type" value="Genomic_DNA"/>
</dbReference>
<reference evidence="2" key="1">
    <citation type="journal article" date="2022" name="Mol. Ecol. Resour.">
        <title>The genomes of chicory, endive, great burdock and yacon provide insights into Asteraceae palaeo-polyploidization history and plant inulin production.</title>
        <authorList>
            <person name="Fan W."/>
            <person name="Wang S."/>
            <person name="Wang H."/>
            <person name="Wang A."/>
            <person name="Jiang F."/>
            <person name="Liu H."/>
            <person name="Zhao H."/>
            <person name="Xu D."/>
            <person name="Zhang Y."/>
        </authorList>
    </citation>
    <scope>NUCLEOTIDE SEQUENCE [LARGE SCALE GENOMIC DNA]</scope>
    <source>
        <strain evidence="2">cv. Niubang</strain>
    </source>
</reference>
<gene>
    <name evidence="1" type="ORF">L6452_16964</name>
</gene>
<protein>
    <submittedName>
        <fullName evidence="1">Uncharacterized protein</fullName>
    </submittedName>
</protein>
<organism evidence="1 2">
    <name type="scientific">Arctium lappa</name>
    <name type="common">Greater burdock</name>
    <name type="synonym">Lappa major</name>
    <dbReference type="NCBI Taxonomy" id="4217"/>
    <lineage>
        <taxon>Eukaryota</taxon>
        <taxon>Viridiplantae</taxon>
        <taxon>Streptophyta</taxon>
        <taxon>Embryophyta</taxon>
        <taxon>Tracheophyta</taxon>
        <taxon>Spermatophyta</taxon>
        <taxon>Magnoliopsida</taxon>
        <taxon>eudicotyledons</taxon>
        <taxon>Gunneridae</taxon>
        <taxon>Pentapetalae</taxon>
        <taxon>asterids</taxon>
        <taxon>campanulids</taxon>
        <taxon>Asterales</taxon>
        <taxon>Asteraceae</taxon>
        <taxon>Carduoideae</taxon>
        <taxon>Cardueae</taxon>
        <taxon>Arctiinae</taxon>
        <taxon>Arctium</taxon>
    </lineage>
</organism>
<evidence type="ECO:0000313" key="2">
    <source>
        <dbReference type="Proteomes" id="UP001055879"/>
    </source>
</evidence>
<accession>A0ACB9C289</accession>
<sequence length="110" mass="12397">MLVWKHFKEGRVEEVFDPNMMLSDDNVKKEVEKVVQIRLLCTQEVPSLRPTMSMALQMLSKNIHPLPFPSNPTFLPKSNGQPNEFGSDEAFRLGITDSVPTVSLTSLGPR</sequence>
<dbReference type="Proteomes" id="UP001055879">
    <property type="component" value="Linkage Group LG05"/>
</dbReference>
<evidence type="ECO:0000313" key="1">
    <source>
        <dbReference type="EMBL" id="KAI3728330.1"/>
    </source>
</evidence>
<proteinExistence type="predicted"/>
<name>A0ACB9C289_ARCLA</name>
<keyword evidence="2" id="KW-1185">Reference proteome</keyword>
<reference evidence="1 2" key="2">
    <citation type="journal article" date="2022" name="Mol. Ecol. Resour.">
        <title>The genomes of chicory, endive, great burdock and yacon provide insights into Asteraceae paleo-polyploidization history and plant inulin production.</title>
        <authorList>
            <person name="Fan W."/>
            <person name="Wang S."/>
            <person name="Wang H."/>
            <person name="Wang A."/>
            <person name="Jiang F."/>
            <person name="Liu H."/>
            <person name="Zhao H."/>
            <person name="Xu D."/>
            <person name="Zhang Y."/>
        </authorList>
    </citation>
    <scope>NUCLEOTIDE SEQUENCE [LARGE SCALE GENOMIC DNA]</scope>
    <source>
        <strain evidence="2">cv. Niubang</strain>
    </source>
</reference>